<feature type="region of interest" description="Disordered" evidence="4">
    <location>
        <begin position="323"/>
        <end position="403"/>
    </location>
</feature>
<evidence type="ECO:0000259" key="6">
    <source>
        <dbReference type="PROSITE" id="PS50158"/>
    </source>
</evidence>
<evidence type="ECO:0000256" key="3">
    <source>
        <dbReference type="PROSITE-ProRule" id="PRU00176"/>
    </source>
</evidence>
<feature type="compositionally biased region" description="Acidic residues" evidence="4">
    <location>
        <begin position="369"/>
        <end position="378"/>
    </location>
</feature>
<feature type="compositionally biased region" description="Basic and acidic residues" evidence="4">
    <location>
        <begin position="697"/>
        <end position="720"/>
    </location>
</feature>
<feature type="domain" description="RRM" evidence="5">
    <location>
        <begin position="488"/>
        <end position="558"/>
    </location>
</feature>
<evidence type="ECO:0000256" key="1">
    <source>
        <dbReference type="ARBA" id="ARBA00022884"/>
    </source>
</evidence>
<feature type="domain" description="CCHC-type" evidence="6">
    <location>
        <begin position="572"/>
        <end position="587"/>
    </location>
</feature>
<feature type="region of interest" description="Disordered" evidence="4">
    <location>
        <begin position="1"/>
        <end position="24"/>
    </location>
</feature>
<dbReference type="Pfam" id="PF00098">
    <property type="entry name" value="zf-CCHC"/>
    <property type="match status" value="1"/>
</dbReference>
<evidence type="ECO:0000313" key="7">
    <source>
        <dbReference type="EMBL" id="GAT43684.1"/>
    </source>
</evidence>
<dbReference type="EMBL" id="DF839219">
    <property type="protein sequence ID" value="GAT43684.1"/>
    <property type="molecule type" value="Genomic_DNA"/>
</dbReference>
<dbReference type="SUPFAM" id="SSF54928">
    <property type="entry name" value="RNA-binding domain, RBD"/>
    <property type="match status" value="1"/>
</dbReference>
<proteinExistence type="predicted"/>
<dbReference type="PANTHER" id="PTHR15481">
    <property type="entry name" value="RIBONUCLEIC ACID BINDING PROTEIN S1"/>
    <property type="match status" value="1"/>
</dbReference>
<protein>
    <submittedName>
        <fullName evidence="7">Uncharacterized protein</fullName>
    </submittedName>
</protein>
<feature type="compositionally biased region" description="Polar residues" evidence="4">
    <location>
        <begin position="1"/>
        <end position="10"/>
    </location>
</feature>
<evidence type="ECO:0000256" key="2">
    <source>
        <dbReference type="PROSITE-ProRule" id="PRU00047"/>
    </source>
</evidence>
<dbReference type="PROSITE" id="PS50102">
    <property type="entry name" value="RRM"/>
    <property type="match status" value="1"/>
</dbReference>
<feature type="region of interest" description="Disordered" evidence="4">
    <location>
        <begin position="423"/>
        <end position="485"/>
    </location>
</feature>
<dbReference type="InterPro" id="IPR001878">
    <property type="entry name" value="Znf_CCHC"/>
</dbReference>
<evidence type="ECO:0000259" key="5">
    <source>
        <dbReference type="PROSITE" id="PS50102"/>
    </source>
</evidence>
<dbReference type="Gene3D" id="4.10.60.10">
    <property type="entry name" value="Zinc finger, CCHC-type"/>
    <property type="match status" value="1"/>
</dbReference>
<keyword evidence="2" id="KW-0862">Zinc</keyword>
<dbReference type="Proteomes" id="UP000815677">
    <property type="component" value="Unassembled WGS sequence"/>
</dbReference>
<dbReference type="InterPro" id="IPR035979">
    <property type="entry name" value="RBD_domain_sf"/>
</dbReference>
<dbReference type="InterPro" id="IPR012677">
    <property type="entry name" value="Nucleotide-bd_a/b_plait_sf"/>
</dbReference>
<dbReference type="PANTHER" id="PTHR15481:SF0">
    <property type="entry name" value="LD23870P-RELATED"/>
    <property type="match status" value="1"/>
</dbReference>
<feature type="compositionally biased region" description="Gly residues" evidence="4">
    <location>
        <begin position="429"/>
        <end position="438"/>
    </location>
</feature>
<dbReference type="Pfam" id="PF00076">
    <property type="entry name" value="RRM_1"/>
    <property type="match status" value="1"/>
</dbReference>
<keyword evidence="1 3" id="KW-0694">RNA-binding</keyword>
<evidence type="ECO:0000256" key="4">
    <source>
        <dbReference type="SAM" id="MobiDB-lite"/>
    </source>
</evidence>
<dbReference type="InterPro" id="IPR046520">
    <property type="entry name" value="DUF6697"/>
</dbReference>
<feature type="compositionally biased region" description="Pro residues" evidence="4">
    <location>
        <begin position="683"/>
        <end position="695"/>
    </location>
</feature>
<dbReference type="CDD" id="cd00590">
    <property type="entry name" value="RRM_SF"/>
    <property type="match status" value="1"/>
</dbReference>
<evidence type="ECO:0000313" key="8">
    <source>
        <dbReference type="Proteomes" id="UP000815677"/>
    </source>
</evidence>
<feature type="compositionally biased region" description="Basic residues" evidence="4">
    <location>
        <begin position="393"/>
        <end position="403"/>
    </location>
</feature>
<organism evidence="7 8">
    <name type="scientific">Mycena chlorophos</name>
    <name type="common">Agaric fungus</name>
    <name type="synonym">Agaricus chlorophos</name>
    <dbReference type="NCBI Taxonomy" id="658473"/>
    <lineage>
        <taxon>Eukaryota</taxon>
        <taxon>Fungi</taxon>
        <taxon>Dikarya</taxon>
        <taxon>Basidiomycota</taxon>
        <taxon>Agaricomycotina</taxon>
        <taxon>Agaricomycetes</taxon>
        <taxon>Agaricomycetidae</taxon>
        <taxon>Agaricales</taxon>
        <taxon>Marasmiineae</taxon>
        <taxon>Mycenaceae</taxon>
        <taxon>Mycena</taxon>
    </lineage>
</organism>
<reference evidence="7" key="1">
    <citation type="submission" date="2014-09" db="EMBL/GenBank/DDBJ databases">
        <title>Genome sequence of the luminous mushroom Mycena chlorophos for searching fungal bioluminescence genes.</title>
        <authorList>
            <person name="Tanaka Y."/>
            <person name="Kasuga D."/>
            <person name="Oba Y."/>
            <person name="Hase S."/>
            <person name="Sato K."/>
            <person name="Oba Y."/>
            <person name="Sakakibara Y."/>
        </authorList>
    </citation>
    <scope>NUCLEOTIDE SEQUENCE</scope>
</reference>
<keyword evidence="2" id="KW-0863">Zinc-finger</keyword>
<dbReference type="PROSITE" id="PS50158">
    <property type="entry name" value="ZF_CCHC"/>
    <property type="match status" value="1"/>
</dbReference>
<accession>A0ABQ0KXP0</accession>
<feature type="compositionally biased region" description="Basic and acidic residues" evidence="4">
    <location>
        <begin position="596"/>
        <end position="629"/>
    </location>
</feature>
<name>A0ABQ0KXP0_MYCCL</name>
<gene>
    <name evidence="7" type="ORF">MCHLO_01354</name>
</gene>
<feature type="compositionally biased region" description="Basic and acidic residues" evidence="4">
    <location>
        <begin position="649"/>
        <end position="666"/>
    </location>
</feature>
<dbReference type="SMART" id="SM00360">
    <property type="entry name" value="RRM"/>
    <property type="match status" value="1"/>
</dbReference>
<dbReference type="Pfam" id="PF20411">
    <property type="entry name" value="DUF6697"/>
    <property type="match status" value="1"/>
</dbReference>
<dbReference type="SMART" id="SM00343">
    <property type="entry name" value="ZnF_C2HC"/>
    <property type="match status" value="1"/>
</dbReference>
<dbReference type="InterPro" id="IPR000504">
    <property type="entry name" value="RRM_dom"/>
</dbReference>
<sequence length="803" mass="90444">MATAASSSVFGQRKAAETAEDGSSWRTLVDAHVELVDDADEQPLARQPSQLPTHLMQENLTERTSPLPFQRTHSERVESERRLGFSSPPSSPIVIVKEEQVDIVIKQEGHEDILTHVCLVKKEDGTPELWDLRAFNLGPEIPVDEKHRRGWKRKVISDAFGGNHQTVSHHFGSSATRTPFLTVQRTWNPALPQIPGKHGIGFLSLRGNRVDPEPLNIFVGEGPNNWVLLGTFDYQRWGEVLPAHVDKLDNALDYWVDGFFSNPQWGKEWVDDANEGLEDDRKIELSEAGVRAAFLDGRLRIPFNILKCVGYPEDWFRKLEEAEANPKPTTSKSKARKRRAPNARSAPRKRVKKEEEDLGMDGANRLKEEEDIEPDLTESLEASGGIQTESLQPKKRRKTRSKRLVSRPWLALFHHNLNENRKMVAASPSGGGDGGDGDNWGPSDDRGRSAEASNGDALDGQDGPDTDYARGSSPSKGENYREKQVKPNKVYIGGLPENTRINDLESCFGQIGHIVDIELKVGYGFVEFDNRAAAEESVAKYHEGHFMGNKIRVELSHGGGRTAKYSGDPGACFKCGQAGHWARECPNSDSAPPPPSRREFNPNRDRRDHPREPPSRDSRYDRDSRDYRRGQPPPQRDFRDFTAPPPPSRGREYDDYRRYGPDRDQRYGLPPPPDYRGGRYPPSGYPHPPPPPPPHFNHYDRRGPRDDYERAQRDYVDYRGRPPSPLNTRCDYRGPPEPGNRYRRRSQSPHGRPGGYDMGYHPQHHHSSGGGYSNNGYSGAPSRSTREYAPAPARVGGDSYRRS</sequence>
<keyword evidence="8" id="KW-1185">Reference proteome</keyword>
<feature type="compositionally biased region" description="Basic residues" evidence="4">
    <location>
        <begin position="333"/>
        <end position="351"/>
    </location>
</feature>
<keyword evidence="2" id="KW-0479">Metal-binding</keyword>
<feature type="region of interest" description="Disordered" evidence="4">
    <location>
        <begin position="584"/>
        <end position="803"/>
    </location>
</feature>
<dbReference type="Gene3D" id="3.30.70.330">
    <property type="match status" value="1"/>
</dbReference>